<evidence type="ECO:0000313" key="3">
    <source>
        <dbReference type="EMBL" id="PUU76865.1"/>
    </source>
</evidence>
<protein>
    <recommendedName>
        <fullName evidence="2">PH domain-containing protein</fullName>
    </recommendedName>
</protein>
<comment type="caution">
    <text evidence="3">The sequence shown here is derived from an EMBL/GenBank/DDBJ whole genome shotgun (WGS) entry which is preliminary data.</text>
</comment>
<sequence>MPDASRPQTADGEPDLRTAGFLPHLDPLRQAATEHHHSRIYYNAFPNAFTPSIPTSPPSYNDISLPPARFRISPREEEGKEQLPAYSCSLHREAIFEQKMELSSPFDRAGVRKWAKVYAVLHGTLLKLHKPKRISFFASGTPKKVDRREDSRSSSSNNEIVGQRPAGYYPGKLIGCYTLQLAEVGVAADYKKRHFVIRLRAQTEQFLLSAKRVEVFLDWLEALSASVDLSLSLEERSLPRYQTLPRRRRRRRQPHPPTAGSITATTATAATATVLATQAPLSPHSSTASQSIIEVDLHCILTSPQTSTPTPTTRPAPTTTTPPNKQAQMPSGKWSPPRILTAEANIRYARRCMAVLCGDSPRQSNYVVQDGKRYKIVWEKREMVLDEKICASLPRYEDVVVPGS</sequence>
<dbReference type="PANTHER" id="PTHR37283:SF1">
    <property type="entry name" value="PH DOMAIN-CONTAINING PROTEIN YHR131C"/>
    <property type="match status" value="1"/>
</dbReference>
<organism evidence="3 4">
    <name type="scientific">Tuber borchii</name>
    <name type="common">White truffle</name>
    <dbReference type="NCBI Taxonomy" id="42251"/>
    <lineage>
        <taxon>Eukaryota</taxon>
        <taxon>Fungi</taxon>
        <taxon>Dikarya</taxon>
        <taxon>Ascomycota</taxon>
        <taxon>Pezizomycotina</taxon>
        <taxon>Pezizomycetes</taxon>
        <taxon>Pezizales</taxon>
        <taxon>Tuberaceae</taxon>
        <taxon>Tuber</taxon>
    </lineage>
</organism>
<evidence type="ECO:0000259" key="2">
    <source>
        <dbReference type="PROSITE" id="PS50003"/>
    </source>
</evidence>
<evidence type="ECO:0000313" key="4">
    <source>
        <dbReference type="Proteomes" id="UP000244722"/>
    </source>
</evidence>
<feature type="region of interest" description="Disordered" evidence="1">
    <location>
        <begin position="242"/>
        <end position="266"/>
    </location>
</feature>
<feature type="compositionally biased region" description="Basic residues" evidence="1">
    <location>
        <begin position="245"/>
        <end position="254"/>
    </location>
</feature>
<feature type="region of interest" description="Disordered" evidence="1">
    <location>
        <begin position="303"/>
        <end position="338"/>
    </location>
</feature>
<feature type="compositionally biased region" description="Low complexity" evidence="1">
    <location>
        <begin position="303"/>
        <end position="323"/>
    </location>
</feature>
<dbReference type="PROSITE" id="PS50003">
    <property type="entry name" value="PH_DOMAIN"/>
    <property type="match status" value="1"/>
</dbReference>
<dbReference type="Gene3D" id="2.30.29.30">
    <property type="entry name" value="Pleckstrin-homology domain (PH domain)/Phosphotyrosine-binding domain (PTB)"/>
    <property type="match status" value="1"/>
</dbReference>
<evidence type="ECO:0000256" key="1">
    <source>
        <dbReference type="SAM" id="MobiDB-lite"/>
    </source>
</evidence>
<reference evidence="3 4" key="1">
    <citation type="submission" date="2017-04" db="EMBL/GenBank/DDBJ databases">
        <title>Draft genome sequence of Tuber borchii Vittad., a whitish edible truffle.</title>
        <authorList>
            <consortium name="DOE Joint Genome Institute"/>
            <person name="Murat C."/>
            <person name="Kuo A."/>
            <person name="Barry K.W."/>
            <person name="Clum A."/>
            <person name="Dockter R.B."/>
            <person name="Fauchery L."/>
            <person name="Iotti M."/>
            <person name="Kohler A."/>
            <person name="Labutti K."/>
            <person name="Lindquist E.A."/>
            <person name="Lipzen A."/>
            <person name="Ohm R.A."/>
            <person name="Wang M."/>
            <person name="Grigoriev I.V."/>
            <person name="Zambonelli A."/>
            <person name="Martin F.M."/>
        </authorList>
    </citation>
    <scope>NUCLEOTIDE SEQUENCE [LARGE SCALE GENOMIC DNA]</scope>
    <source>
        <strain evidence="3 4">Tbo3840</strain>
    </source>
</reference>
<dbReference type="EMBL" id="NESQ01000172">
    <property type="protein sequence ID" value="PUU76865.1"/>
    <property type="molecule type" value="Genomic_DNA"/>
</dbReference>
<dbReference type="Proteomes" id="UP000244722">
    <property type="component" value="Unassembled WGS sequence"/>
</dbReference>
<feature type="domain" description="PH" evidence="2">
    <location>
        <begin position="93"/>
        <end position="228"/>
    </location>
</feature>
<accession>A0A2T6ZN00</accession>
<keyword evidence="4" id="KW-1185">Reference proteome</keyword>
<name>A0A2T6ZN00_TUBBO</name>
<dbReference type="PANTHER" id="PTHR37283">
    <property type="entry name" value="PH DOMAIN-CONTAINING PROTEIN YHR131C"/>
    <property type="match status" value="1"/>
</dbReference>
<dbReference type="SMART" id="SM00233">
    <property type="entry name" value="PH"/>
    <property type="match status" value="1"/>
</dbReference>
<dbReference type="OrthoDB" id="5865767at2759"/>
<dbReference type="InterPro" id="IPR011993">
    <property type="entry name" value="PH-like_dom_sf"/>
</dbReference>
<feature type="region of interest" description="Disordered" evidence="1">
    <location>
        <begin position="1"/>
        <end position="23"/>
    </location>
</feature>
<dbReference type="STRING" id="42251.A0A2T6ZN00"/>
<dbReference type="SUPFAM" id="SSF50729">
    <property type="entry name" value="PH domain-like"/>
    <property type="match status" value="1"/>
</dbReference>
<proteinExistence type="predicted"/>
<dbReference type="InterPro" id="IPR001849">
    <property type="entry name" value="PH_domain"/>
</dbReference>
<dbReference type="AlphaFoldDB" id="A0A2T6ZN00"/>
<gene>
    <name evidence="3" type="ORF">B9Z19DRAFT_223029</name>
</gene>